<dbReference type="EMBL" id="RDSM01000003">
    <property type="protein sequence ID" value="RXH54585.1"/>
    <property type="molecule type" value="Genomic_DNA"/>
</dbReference>
<comment type="similarity">
    <text evidence="1">Belongs to the glycosyltransferase 2 family.</text>
</comment>
<feature type="transmembrane region" description="Helical" evidence="4">
    <location>
        <begin position="350"/>
        <end position="370"/>
    </location>
</feature>
<dbReference type="RefSeq" id="WP_128914350.1">
    <property type="nucleotide sequence ID" value="NZ_RDSM01000003.1"/>
</dbReference>
<gene>
    <name evidence="6" type="ORF">GRAN_3689</name>
</gene>
<keyword evidence="4" id="KW-0472">Membrane</keyword>
<evidence type="ECO:0000256" key="4">
    <source>
        <dbReference type="SAM" id="Phobius"/>
    </source>
</evidence>
<keyword evidence="4" id="KW-1133">Transmembrane helix</keyword>
<evidence type="ECO:0000259" key="5">
    <source>
        <dbReference type="Pfam" id="PF00535"/>
    </source>
</evidence>
<accession>A0A4Q0SU88</accession>
<reference evidence="7" key="2">
    <citation type="submission" date="2019-02" db="EMBL/GenBank/DDBJ databases">
        <title>Granulicella sibirica sp. nov., a psychrotolerant acidobacterium isolated from an organic soil layer in forested tundra, West Siberia.</title>
        <authorList>
            <person name="Oshkin I.Y."/>
            <person name="Kulichevskaya I.S."/>
            <person name="Rijpstra W.I.C."/>
            <person name="Sinninghe Damste J.S."/>
            <person name="Rakitin A.L."/>
            <person name="Ravin N.V."/>
            <person name="Dedysh S.N."/>
        </authorList>
    </citation>
    <scope>NUCLEOTIDE SEQUENCE [LARGE SCALE GENOMIC DNA]</scope>
    <source>
        <strain evidence="7">AF10</strain>
    </source>
</reference>
<keyword evidence="7" id="KW-1185">Reference proteome</keyword>
<feature type="domain" description="Glycosyltransferase 2-like" evidence="5">
    <location>
        <begin position="48"/>
        <end position="165"/>
    </location>
</feature>
<name>A0A4Q0SU88_9BACT</name>
<evidence type="ECO:0000313" key="6">
    <source>
        <dbReference type="EMBL" id="RXH54585.1"/>
    </source>
</evidence>
<dbReference type="Gene3D" id="3.90.550.10">
    <property type="entry name" value="Spore Coat Polysaccharide Biosynthesis Protein SpsA, Chain A"/>
    <property type="match status" value="1"/>
</dbReference>
<keyword evidence="2" id="KW-0328">Glycosyltransferase</keyword>
<feature type="transmembrane region" description="Helical" evidence="4">
    <location>
        <begin position="6"/>
        <end position="30"/>
    </location>
</feature>
<dbReference type="InterPro" id="IPR029044">
    <property type="entry name" value="Nucleotide-diphossugar_trans"/>
</dbReference>
<evidence type="ECO:0000256" key="3">
    <source>
        <dbReference type="ARBA" id="ARBA00022679"/>
    </source>
</evidence>
<feature type="transmembrane region" description="Helical" evidence="4">
    <location>
        <begin position="318"/>
        <end position="338"/>
    </location>
</feature>
<dbReference type="AlphaFoldDB" id="A0A4Q0SU88"/>
<dbReference type="InterPro" id="IPR001173">
    <property type="entry name" value="Glyco_trans_2-like"/>
</dbReference>
<reference evidence="6 7" key="1">
    <citation type="submission" date="2018-11" db="EMBL/GenBank/DDBJ databases">
        <authorList>
            <person name="Mardanov A.V."/>
            <person name="Ravin N.V."/>
            <person name="Dedysh S.N."/>
        </authorList>
    </citation>
    <scope>NUCLEOTIDE SEQUENCE [LARGE SCALE GENOMIC DNA]</scope>
    <source>
        <strain evidence="6 7">AF10</strain>
    </source>
</reference>
<dbReference type="GO" id="GO:0016757">
    <property type="term" value="F:glycosyltransferase activity"/>
    <property type="evidence" value="ECO:0007669"/>
    <property type="project" value="UniProtKB-KW"/>
</dbReference>
<protein>
    <submittedName>
        <fullName evidence="6">Glycosyl transferase, group 2 family protein</fullName>
    </submittedName>
</protein>
<organism evidence="6 7">
    <name type="scientific">Granulicella sibirica</name>
    <dbReference type="NCBI Taxonomy" id="2479048"/>
    <lineage>
        <taxon>Bacteria</taxon>
        <taxon>Pseudomonadati</taxon>
        <taxon>Acidobacteriota</taxon>
        <taxon>Terriglobia</taxon>
        <taxon>Terriglobales</taxon>
        <taxon>Acidobacteriaceae</taxon>
        <taxon>Granulicella</taxon>
    </lineage>
</organism>
<comment type="caution">
    <text evidence="6">The sequence shown here is derived from an EMBL/GenBank/DDBJ whole genome shotgun (WGS) entry which is preliminary data.</text>
</comment>
<keyword evidence="3 6" id="KW-0808">Transferase</keyword>
<feature type="transmembrane region" description="Helical" evidence="4">
    <location>
        <begin position="292"/>
        <end position="312"/>
    </location>
</feature>
<keyword evidence="4" id="KW-0812">Transmembrane</keyword>
<evidence type="ECO:0000256" key="1">
    <source>
        <dbReference type="ARBA" id="ARBA00006739"/>
    </source>
</evidence>
<dbReference type="PANTHER" id="PTHR43630">
    <property type="entry name" value="POLY-BETA-1,6-N-ACETYL-D-GLUCOSAMINE SYNTHASE"/>
    <property type="match status" value="1"/>
</dbReference>
<dbReference type="Pfam" id="PF00535">
    <property type="entry name" value="Glycos_transf_2"/>
    <property type="match status" value="1"/>
</dbReference>
<dbReference type="PANTHER" id="PTHR43630:SF1">
    <property type="entry name" value="POLY-BETA-1,6-N-ACETYL-D-GLUCOSAMINE SYNTHASE"/>
    <property type="match status" value="1"/>
</dbReference>
<proteinExistence type="inferred from homology"/>
<dbReference type="OrthoDB" id="9766299at2"/>
<dbReference type="SUPFAM" id="SSF53448">
    <property type="entry name" value="Nucleotide-diphospho-sugar transferases"/>
    <property type="match status" value="1"/>
</dbReference>
<dbReference type="Proteomes" id="UP000289437">
    <property type="component" value="Unassembled WGS sequence"/>
</dbReference>
<evidence type="ECO:0000256" key="2">
    <source>
        <dbReference type="ARBA" id="ARBA00022676"/>
    </source>
</evidence>
<sequence>MKSIFWISLAVVLYTYAGYPILIAALARLYPRPWLRARWPANTQPPISIIMAVHNGAAMLPAKIDHLLALDPTLVRELIVVSDGSTDATPNILRNAASPRMIPIVLDQHAGKAEAVNQGIAAAQGDILLFVDIRPRIAPGALTELLSNFADPTVGCVAGELVLDTVGHDATAAAVSGLYWRYEQGIRNCEAEFDSPVGVYGGFYAVRRTLATRAPKGIILDDMFQPLSVIGQGYRSVLDRTAIVVDRWPAKAAGEFDRKVRTLAGNFQLIGLAPWILTPRNRVLLQLVSHKLLRLVVPYLFLLLIMSSAFLGLHSIPFATFAIAQTAFWLMAAAALKIRIPILHRIASPASALLVLNAAAVAGLYTYLFTRGPLWKIWLPTLVPADNHLFSQKHTQS</sequence>
<evidence type="ECO:0000313" key="7">
    <source>
        <dbReference type="Proteomes" id="UP000289437"/>
    </source>
</evidence>